<organism evidence="1 2">
    <name type="scientific">Fusarium oxysporum</name>
    <name type="common">Fusarium vascular wilt</name>
    <dbReference type="NCBI Taxonomy" id="5507"/>
    <lineage>
        <taxon>Eukaryota</taxon>
        <taxon>Fungi</taxon>
        <taxon>Dikarya</taxon>
        <taxon>Ascomycota</taxon>
        <taxon>Pezizomycotina</taxon>
        <taxon>Sordariomycetes</taxon>
        <taxon>Hypocreomycetidae</taxon>
        <taxon>Hypocreales</taxon>
        <taxon>Nectriaceae</taxon>
        <taxon>Fusarium</taxon>
        <taxon>Fusarium oxysporum species complex</taxon>
    </lineage>
</organism>
<dbReference type="Proteomes" id="UP000285084">
    <property type="component" value="Unassembled WGS sequence"/>
</dbReference>
<accession>A0A420P449</accession>
<gene>
    <name evidence="1" type="ORF">BFJ69_g816</name>
</gene>
<sequence length="34" mass="3994">MLPYIDSDEPVAEQWIDKLQKLSQTSPSQIETRF</sequence>
<comment type="caution">
    <text evidence="1">The sequence shown here is derived from an EMBL/GenBank/DDBJ whole genome shotgun (WGS) entry which is preliminary data.</text>
</comment>
<reference evidence="1 2" key="1">
    <citation type="journal article" date="2018" name="Sci. Rep.">
        <title>Characterisation of pathogen-specific regions and novel effector candidates in Fusarium oxysporum f. sp. cepae.</title>
        <authorList>
            <person name="Armitage A.D."/>
            <person name="Taylor A."/>
            <person name="Sobczyk M.K."/>
            <person name="Baxter L."/>
            <person name="Greenfield B.P."/>
            <person name="Bates H.J."/>
            <person name="Wilson F."/>
            <person name="Jackson A.C."/>
            <person name="Ott S."/>
            <person name="Harrison R.J."/>
            <person name="Clarkson J.P."/>
        </authorList>
    </citation>
    <scope>NUCLEOTIDE SEQUENCE [LARGE SCALE GENOMIC DNA]</scope>
    <source>
        <strain evidence="1 2">Fo_A13</strain>
    </source>
</reference>
<protein>
    <submittedName>
        <fullName evidence="1">Uncharacterized protein</fullName>
    </submittedName>
</protein>
<name>A0A420P449_FUSOX</name>
<proteinExistence type="predicted"/>
<dbReference type="AlphaFoldDB" id="A0A420P449"/>
<dbReference type="EMBL" id="MRCX01000003">
    <property type="protein sequence ID" value="RKK87297.1"/>
    <property type="molecule type" value="Genomic_DNA"/>
</dbReference>
<evidence type="ECO:0000313" key="2">
    <source>
        <dbReference type="Proteomes" id="UP000285084"/>
    </source>
</evidence>
<evidence type="ECO:0000313" key="1">
    <source>
        <dbReference type="EMBL" id="RKK87297.1"/>
    </source>
</evidence>